<keyword evidence="4 5" id="KW-0472">Membrane</keyword>
<evidence type="ECO:0000313" key="8">
    <source>
        <dbReference type="Proteomes" id="UP001575105"/>
    </source>
</evidence>
<feature type="transmembrane region" description="Helical" evidence="5">
    <location>
        <begin position="87"/>
        <end position="106"/>
    </location>
</feature>
<evidence type="ECO:0000256" key="4">
    <source>
        <dbReference type="ARBA" id="ARBA00023136"/>
    </source>
</evidence>
<dbReference type="InterPro" id="IPR005821">
    <property type="entry name" value="Ion_trans_dom"/>
</dbReference>
<dbReference type="EMBL" id="JBGUBD010000005">
    <property type="protein sequence ID" value="MFA9478683.1"/>
    <property type="molecule type" value="Genomic_DNA"/>
</dbReference>
<keyword evidence="8" id="KW-1185">Reference proteome</keyword>
<dbReference type="InterPro" id="IPR043203">
    <property type="entry name" value="VGCC_Ca_Na"/>
</dbReference>
<comment type="subcellular location">
    <subcellularLocation>
        <location evidence="1">Membrane</location>
        <topology evidence="1">Multi-pass membrane protein</topology>
    </subcellularLocation>
</comment>
<comment type="caution">
    <text evidence="7">The sequence shown here is derived from an EMBL/GenBank/DDBJ whole genome shotgun (WGS) entry which is preliminary data.</text>
</comment>
<reference evidence="7 8" key="1">
    <citation type="submission" date="2024-08" db="EMBL/GenBank/DDBJ databases">
        <title>Whole-genome sequencing of halo(alkali)philic microorganisms from hypersaline lakes.</title>
        <authorList>
            <person name="Sorokin D.Y."/>
            <person name="Merkel A.Y."/>
            <person name="Messina E."/>
            <person name="Yakimov M."/>
        </authorList>
    </citation>
    <scope>NUCLEOTIDE SEQUENCE [LARGE SCALE GENOMIC DNA]</scope>
    <source>
        <strain evidence="7 8">AB-hyl4</strain>
    </source>
</reference>
<feature type="domain" description="Ion transport" evidence="6">
    <location>
        <begin position="14"/>
        <end position="251"/>
    </location>
</feature>
<dbReference type="PANTHER" id="PTHR10037">
    <property type="entry name" value="VOLTAGE-GATED CATION CHANNEL CALCIUM AND SODIUM"/>
    <property type="match status" value="1"/>
</dbReference>
<evidence type="ECO:0000313" key="7">
    <source>
        <dbReference type="EMBL" id="MFA9478683.1"/>
    </source>
</evidence>
<keyword evidence="2 5" id="KW-0812">Transmembrane</keyword>
<accession>A0ABV4U6T0</accession>
<feature type="transmembrane region" description="Helical" evidence="5">
    <location>
        <begin position="215"/>
        <end position="241"/>
    </location>
</feature>
<dbReference type="RefSeq" id="WP_425345609.1">
    <property type="nucleotide sequence ID" value="NZ_JBGUBD010000005.1"/>
</dbReference>
<proteinExistence type="predicted"/>
<name>A0ABV4U6T0_9BACT</name>
<organism evidence="7 8">
    <name type="scientific">Natronomicrosphaera hydrolytica</name>
    <dbReference type="NCBI Taxonomy" id="3242702"/>
    <lineage>
        <taxon>Bacteria</taxon>
        <taxon>Pseudomonadati</taxon>
        <taxon>Planctomycetota</taxon>
        <taxon>Phycisphaerae</taxon>
        <taxon>Phycisphaerales</taxon>
        <taxon>Phycisphaeraceae</taxon>
        <taxon>Natronomicrosphaera</taxon>
    </lineage>
</organism>
<sequence>MIVRWLDSIVNSAAFQNFILLMIGAAAVIVGLETYPHLMERYGRLLITLDWIIIWIFAIEAVMKMAAHGRRFYRYFNDPWNCFDFTIVTLCFIPAVGPYAAVFRLARVLRTLRLISAIPRLQLIVSSLLRGLPSMGYVGLLLLLLFYIYAVMGVFLFRANDPFHFSDLQTSMITLFRVVTLEDWTDVLYTQMYGSDVYPPQGTPPFEPTPYAMPFVAVIYFVSFVLLGTIIMLNLVIGVILSSMQEAQDERDREALAVARATDEGLTTEQEIEMMEYELDSMKRHLHMVRIRVREEMAAGRKMDAVERETRRSEAKS</sequence>
<keyword evidence="3 5" id="KW-1133">Transmembrane helix</keyword>
<evidence type="ECO:0000256" key="1">
    <source>
        <dbReference type="ARBA" id="ARBA00004141"/>
    </source>
</evidence>
<evidence type="ECO:0000256" key="3">
    <source>
        <dbReference type="ARBA" id="ARBA00022989"/>
    </source>
</evidence>
<feature type="transmembrane region" description="Helical" evidence="5">
    <location>
        <begin position="45"/>
        <end position="67"/>
    </location>
</feature>
<dbReference type="Gene3D" id="1.20.120.350">
    <property type="entry name" value="Voltage-gated potassium channels. Chain C"/>
    <property type="match status" value="1"/>
</dbReference>
<dbReference type="InterPro" id="IPR027359">
    <property type="entry name" value="Volt_channel_dom_sf"/>
</dbReference>
<dbReference type="Pfam" id="PF00520">
    <property type="entry name" value="Ion_trans"/>
    <property type="match status" value="1"/>
</dbReference>
<dbReference type="PANTHER" id="PTHR10037:SF62">
    <property type="entry name" value="SODIUM CHANNEL PROTEIN 60E"/>
    <property type="match status" value="1"/>
</dbReference>
<dbReference type="Gene3D" id="1.10.287.70">
    <property type="match status" value="1"/>
</dbReference>
<feature type="transmembrane region" description="Helical" evidence="5">
    <location>
        <begin position="137"/>
        <end position="157"/>
    </location>
</feature>
<evidence type="ECO:0000256" key="5">
    <source>
        <dbReference type="SAM" id="Phobius"/>
    </source>
</evidence>
<evidence type="ECO:0000256" key="2">
    <source>
        <dbReference type="ARBA" id="ARBA00022692"/>
    </source>
</evidence>
<dbReference type="SUPFAM" id="SSF81324">
    <property type="entry name" value="Voltage-gated potassium channels"/>
    <property type="match status" value="1"/>
</dbReference>
<protein>
    <submittedName>
        <fullName evidence="7">Ion transporter</fullName>
    </submittedName>
</protein>
<feature type="transmembrane region" description="Helical" evidence="5">
    <location>
        <begin position="14"/>
        <end position="33"/>
    </location>
</feature>
<dbReference type="Proteomes" id="UP001575105">
    <property type="component" value="Unassembled WGS sequence"/>
</dbReference>
<evidence type="ECO:0000259" key="6">
    <source>
        <dbReference type="Pfam" id="PF00520"/>
    </source>
</evidence>
<gene>
    <name evidence="7" type="ORF">ACERK3_10280</name>
</gene>